<dbReference type="EMBL" id="HBGN01028261">
    <property type="protein sequence ID" value="CAD9344237.1"/>
    <property type="molecule type" value="Transcribed_RNA"/>
</dbReference>
<proteinExistence type="predicted"/>
<keyword evidence="2" id="KW-0812">Transmembrane</keyword>
<sequence length="168" mass="18391">MSLQFLFRFIIVAAMIAIPVEGFSIPTYAQRHGRVAAFSSQTTRLYSSSKEDEIAALEEKLRLLKEEAAQQQQEEEGASEIEAEIANLRNADEPYVEMLSEQWKESDVDNESSGGLLTTVLGVAIALVFLIGFSQIPVGQEDYSRYSVTPGVGSTKIDLGDLNPAKGD</sequence>
<evidence type="ECO:0000256" key="1">
    <source>
        <dbReference type="SAM" id="Coils"/>
    </source>
</evidence>
<gene>
    <name evidence="3" type="ORF">DBRI1063_LOCUS18255</name>
</gene>
<protein>
    <submittedName>
        <fullName evidence="3">Uncharacterized protein</fullName>
    </submittedName>
</protein>
<feature type="transmembrane region" description="Helical" evidence="2">
    <location>
        <begin position="6"/>
        <end position="25"/>
    </location>
</feature>
<organism evidence="3">
    <name type="scientific">Ditylum brightwellii</name>
    <dbReference type="NCBI Taxonomy" id="49249"/>
    <lineage>
        <taxon>Eukaryota</taxon>
        <taxon>Sar</taxon>
        <taxon>Stramenopiles</taxon>
        <taxon>Ochrophyta</taxon>
        <taxon>Bacillariophyta</taxon>
        <taxon>Mediophyceae</taxon>
        <taxon>Lithodesmiophycidae</taxon>
        <taxon>Lithodesmiales</taxon>
        <taxon>Lithodesmiaceae</taxon>
        <taxon>Ditylum</taxon>
    </lineage>
</organism>
<keyword evidence="2" id="KW-0472">Membrane</keyword>
<keyword evidence="2" id="KW-1133">Transmembrane helix</keyword>
<feature type="transmembrane region" description="Helical" evidence="2">
    <location>
        <begin position="114"/>
        <end position="136"/>
    </location>
</feature>
<dbReference type="AlphaFoldDB" id="A0A6U3WT88"/>
<name>A0A6U3WT88_9STRA</name>
<keyword evidence="1" id="KW-0175">Coiled coil</keyword>
<evidence type="ECO:0000256" key="2">
    <source>
        <dbReference type="SAM" id="Phobius"/>
    </source>
</evidence>
<evidence type="ECO:0000313" key="3">
    <source>
        <dbReference type="EMBL" id="CAD9344237.1"/>
    </source>
</evidence>
<reference evidence="3" key="1">
    <citation type="submission" date="2021-01" db="EMBL/GenBank/DDBJ databases">
        <authorList>
            <person name="Corre E."/>
            <person name="Pelletier E."/>
            <person name="Niang G."/>
            <person name="Scheremetjew M."/>
            <person name="Finn R."/>
            <person name="Kale V."/>
            <person name="Holt S."/>
            <person name="Cochrane G."/>
            <person name="Meng A."/>
            <person name="Brown T."/>
            <person name="Cohen L."/>
        </authorList>
    </citation>
    <scope>NUCLEOTIDE SEQUENCE</scope>
    <source>
        <strain evidence="3">Pop2</strain>
    </source>
</reference>
<feature type="coiled-coil region" evidence="1">
    <location>
        <begin position="47"/>
        <end position="91"/>
    </location>
</feature>
<accession>A0A6U3WT88</accession>